<evidence type="ECO:0000256" key="14">
    <source>
        <dbReference type="SAM" id="Coils"/>
    </source>
</evidence>
<keyword evidence="14" id="KW-0175">Coiled coil</keyword>
<dbReference type="SUPFAM" id="SSF55874">
    <property type="entry name" value="ATPase domain of HSP90 chaperone/DNA topoisomerase II/histidine kinase"/>
    <property type="match status" value="1"/>
</dbReference>
<evidence type="ECO:0000256" key="9">
    <source>
        <dbReference type="ARBA" id="ARBA00022777"/>
    </source>
</evidence>
<dbReference type="CDD" id="cd00075">
    <property type="entry name" value="HATPase"/>
    <property type="match status" value="1"/>
</dbReference>
<accession>A0A9X3XL26</accession>
<dbReference type="InterPro" id="IPR003661">
    <property type="entry name" value="HisK_dim/P_dom"/>
</dbReference>
<evidence type="ECO:0000256" key="10">
    <source>
        <dbReference type="ARBA" id="ARBA00022840"/>
    </source>
</evidence>
<evidence type="ECO:0000313" key="19">
    <source>
        <dbReference type="Proteomes" id="UP001141183"/>
    </source>
</evidence>
<evidence type="ECO:0000256" key="4">
    <source>
        <dbReference type="ARBA" id="ARBA00022475"/>
    </source>
</evidence>
<dbReference type="InterPro" id="IPR004358">
    <property type="entry name" value="Sig_transdc_His_kin-like_C"/>
</dbReference>
<dbReference type="InterPro" id="IPR050398">
    <property type="entry name" value="HssS/ArlS-like"/>
</dbReference>
<feature type="transmembrane region" description="Helical" evidence="15">
    <location>
        <begin position="12"/>
        <end position="31"/>
    </location>
</feature>
<keyword evidence="12" id="KW-0902">Two-component regulatory system</keyword>
<comment type="catalytic activity">
    <reaction evidence="1">
        <text>ATP + protein L-histidine = ADP + protein N-phospho-L-histidine.</text>
        <dbReference type="EC" id="2.7.13.3"/>
    </reaction>
</comment>
<dbReference type="Gene3D" id="6.10.340.10">
    <property type="match status" value="1"/>
</dbReference>
<reference evidence="18" key="1">
    <citation type="submission" date="2022-05" db="EMBL/GenBank/DDBJ databases">
        <title>Draft genome sequence of Clostridium tertium strain CP3 isolated from Peru.</title>
        <authorList>
            <person name="Hurtado R."/>
            <person name="Lima L."/>
            <person name="Sousa T."/>
            <person name="Jaiswal A.K."/>
            <person name="Tiwari S."/>
            <person name="Maturrano L."/>
            <person name="Brenig B."/>
            <person name="Azevedo V."/>
        </authorList>
    </citation>
    <scope>NUCLEOTIDE SEQUENCE</scope>
    <source>
        <strain evidence="18">CP3</strain>
    </source>
</reference>
<dbReference type="PRINTS" id="PR00344">
    <property type="entry name" value="BCTRLSENSOR"/>
</dbReference>
<evidence type="ECO:0000256" key="12">
    <source>
        <dbReference type="ARBA" id="ARBA00023012"/>
    </source>
</evidence>
<dbReference type="SMART" id="SM00387">
    <property type="entry name" value="HATPase_c"/>
    <property type="match status" value="1"/>
</dbReference>
<dbReference type="GO" id="GO:0000155">
    <property type="term" value="F:phosphorelay sensor kinase activity"/>
    <property type="evidence" value="ECO:0007669"/>
    <property type="project" value="InterPro"/>
</dbReference>
<dbReference type="PROSITE" id="PS50109">
    <property type="entry name" value="HIS_KIN"/>
    <property type="match status" value="1"/>
</dbReference>
<evidence type="ECO:0000256" key="5">
    <source>
        <dbReference type="ARBA" id="ARBA00022553"/>
    </source>
</evidence>
<evidence type="ECO:0000256" key="13">
    <source>
        <dbReference type="ARBA" id="ARBA00023136"/>
    </source>
</evidence>
<dbReference type="SMART" id="SM00304">
    <property type="entry name" value="HAMP"/>
    <property type="match status" value="1"/>
</dbReference>
<evidence type="ECO:0000313" key="18">
    <source>
        <dbReference type="EMBL" id="MDC4240436.1"/>
    </source>
</evidence>
<dbReference type="InterPro" id="IPR005467">
    <property type="entry name" value="His_kinase_dom"/>
</dbReference>
<feature type="domain" description="HAMP" evidence="17">
    <location>
        <begin position="174"/>
        <end position="226"/>
    </location>
</feature>
<dbReference type="InterPro" id="IPR003660">
    <property type="entry name" value="HAMP_dom"/>
</dbReference>
<dbReference type="Gene3D" id="1.10.287.130">
    <property type="match status" value="1"/>
</dbReference>
<dbReference type="RefSeq" id="WP_008680815.1">
    <property type="nucleotide sequence ID" value="NZ_CABKOG010000003.1"/>
</dbReference>
<dbReference type="Gene3D" id="3.30.565.10">
    <property type="entry name" value="Histidine kinase-like ATPase, C-terminal domain"/>
    <property type="match status" value="1"/>
</dbReference>
<evidence type="ECO:0000256" key="7">
    <source>
        <dbReference type="ARBA" id="ARBA00022692"/>
    </source>
</evidence>
<dbReference type="SUPFAM" id="SSF47384">
    <property type="entry name" value="Homodimeric domain of signal transducing histidine kinase"/>
    <property type="match status" value="1"/>
</dbReference>
<dbReference type="AlphaFoldDB" id="A0A9X3XL26"/>
<evidence type="ECO:0000259" key="16">
    <source>
        <dbReference type="PROSITE" id="PS50109"/>
    </source>
</evidence>
<keyword evidence="7 15" id="KW-0812">Transmembrane</keyword>
<evidence type="ECO:0000256" key="15">
    <source>
        <dbReference type="SAM" id="Phobius"/>
    </source>
</evidence>
<keyword evidence="8" id="KW-0547">Nucleotide-binding</keyword>
<dbReference type="Proteomes" id="UP001141183">
    <property type="component" value="Unassembled WGS sequence"/>
</dbReference>
<name>A0A9X3XL26_9CLOT</name>
<dbReference type="InterPro" id="IPR036097">
    <property type="entry name" value="HisK_dim/P_sf"/>
</dbReference>
<evidence type="ECO:0000256" key="6">
    <source>
        <dbReference type="ARBA" id="ARBA00022679"/>
    </source>
</evidence>
<dbReference type="SMART" id="SM00388">
    <property type="entry name" value="HisKA"/>
    <property type="match status" value="1"/>
</dbReference>
<dbReference type="GO" id="GO:0005886">
    <property type="term" value="C:plasma membrane"/>
    <property type="evidence" value="ECO:0007669"/>
    <property type="project" value="UniProtKB-SubCell"/>
</dbReference>
<dbReference type="InterPro" id="IPR036890">
    <property type="entry name" value="HATPase_C_sf"/>
</dbReference>
<dbReference type="PROSITE" id="PS50885">
    <property type="entry name" value="HAMP"/>
    <property type="match status" value="1"/>
</dbReference>
<protein>
    <recommendedName>
        <fullName evidence="3">histidine kinase</fullName>
        <ecNumber evidence="3">2.7.13.3</ecNumber>
    </recommendedName>
</protein>
<keyword evidence="13 15" id="KW-0472">Membrane</keyword>
<evidence type="ECO:0000256" key="1">
    <source>
        <dbReference type="ARBA" id="ARBA00000085"/>
    </source>
</evidence>
<dbReference type="PANTHER" id="PTHR45528:SF1">
    <property type="entry name" value="SENSOR HISTIDINE KINASE CPXA"/>
    <property type="match status" value="1"/>
</dbReference>
<dbReference type="GO" id="GO:0005524">
    <property type="term" value="F:ATP binding"/>
    <property type="evidence" value="ECO:0007669"/>
    <property type="project" value="UniProtKB-KW"/>
</dbReference>
<feature type="domain" description="Histidine kinase" evidence="16">
    <location>
        <begin position="234"/>
        <end position="453"/>
    </location>
</feature>
<dbReference type="CDD" id="cd06225">
    <property type="entry name" value="HAMP"/>
    <property type="match status" value="1"/>
</dbReference>
<keyword evidence="19" id="KW-1185">Reference proteome</keyword>
<dbReference type="PANTHER" id="PTHR45528">
    <property type="entry name" value="SENSOR HISTIDINE KINASE CPXA"/>
    <property type="match status" value="1"/>
</dbReference>
<dbReference type="FunFam" id="1.10.287.130:FF:000001">
    <property type="entry name" value="Two-component sensor histidine kinase"/>
    <property type="match status" value="1"/>
</dbReference>
<keyword evidence="4" id="KW-1003">Cell membrane</keyword>
<feature type="transmembrane region" description="Helical" evidence="15">
    <location>
        <begin position="152"/>
        <end position="174"/>
    </location>
</feature>
<keyword evidence="5" id="KW-0597">Phosphoprotein</keyword>
<organism evidence="18 19">
    <name type="scientific">Clostridium tertium</name>
    <dbReference type="NCBI Taxonomy" id="1559"/>
    <lineage>
        <taxon>Bacteria</taxon>
        <taxon>Bacillati</taxon>
        <taxon>Bacillota</taxon>
        <taxon>Clostridia</taxon>
        <taxon>Eubacteriales</taxon>
        <taxon>Clostridiaceae</taxon>
        <taxon>Clostridium</taxon>
    </lineage>
</organism>
<evidence type="ECO:0000256" key="8">
    <source>
        <dbReference type="ARBA" id="ARBA00022741"/>
    </source>
</evidence>
<gene>
    <name evidence="18" type="ORF">NE398_09695</name>
</gene>
<keyword evidence="11 15" id="KW-1133">Transmembrane helix</keyword>
<proteinExistence type="predicted"/>
<dbReference type="Pfam" id="PF02518">
    <property type="entry name" value="HATPase_c"/>
    <property type="match status" value="1"/>
</dbReference>
<evidence type="ECO:0000259" key="17">
    <source>
        <dbReference type="PROSITE" id="PS50885"/>
    </source>
</evidence>
<sequence>MNKISKRIVKYMILMNLVVAIIGLILTSFILPKIYINNEYIDLEEASEYVLEAAKNNTVTDLANIYAVLINNGKVTNMCKANNGNGHMGQMGKMGMMGKMNSIDYESIKGRQVFKSSDGNTYIGLKRNSSYGDIVVYKSYEGTKSLIKSVNLIMISIFLFSLIISTFIAVYLGGKFTKPIISLRKRANDISKGIYSSKFEINTKDEIQELNDSIDNMAKELEIKDNMQKEFIANVSHDLKTPLSVIRANSEVIKDGLVSDKEVVEYASSIIEEVDVLTELVGEILVLTKLRDNKKIIKPSEYDIKRFVKESYDKLNNYLINGNYNNYDLQLKIDKNLYNKNIFASIDNNYLFRVLSNFFINAIKHSKSKDKIVFGMREVENNIEVYMKDYGKGIVPESINYIWDRYYKEDKSGGMGLGLAISKEIILAHGFNYGVESNIGEGSKFYFDIPRSLIKEK</sequence>
<dbReference type="Pfam" id="PF00672">
    <property type="entry name" value="HAMP"/>
    <property type="match status" value="1"/>
</dbReference>
<dbReference type="InterPro" id="IPR003594">
    <property type="entry name" value="HATPase_dom"/>
</dbReference>
<comment type="subcellular location">
    <subcellularLocation>
        <location evidence="2">Cell membrane</location>
        <topology evidence="2">Multi-pass membrane protein</topology>
    </subcellularLocation>
</comment>
<comment type="caution">
    <text evidence="18">The sequence shown here is derived from an EMBL/GenBank/DDBJ whole genome shotgun (WGS) entry which is preliminary data.</text>
</comment>
<keyword evidence="10" id="KW-0067">ATP-binding</keyword>
<evidence type="ECO:0000256" key="3">
    <source>
        <dbReference type="ARBA" id="ARBA00012438"/>
    </source>
</evidence>
<dbReference type="CDD" id="cd00082">
    <property type="entry name" value="HisKA"/>
    <property type="match status" value="1"/>
</dbReference>
<keyword evidence="9 18" id="KW-0418">Kinase</keyword>
<keyword evidence="6" id="KW-0808">Transferase</keyword>
<dbReference type="EC" id="2.7.13.3" evidence="3"/>
<dbReference type="EMBL" id="JAMRYU010000009">
    <property type="protein sequence ID" value="MDC4240436.1"/>
    <property type="molecule type" value="Genomic_DNA"/>
</dbReference>
<dbReference type="SUPFAM" id="SSF158472">
    <property type="entry name" value="HAMP domain-like"/>
    <property type="match status" value="1"/>
</dbReference>
<evidence type="ECO:0000256" key="11">
    <source>
        <dbReference type="ARBA" id="ARBA00022989"/>
    </source>
</evidence>
<evidence type="ECO:0000256" key="2">
    <source>
        <dbReference type="ARBA" id="ARBA00004651"/>
    </source>
</evidence>
<dbReference type="Pfam" id="PF00512">
    <property type="entry name" value="HisKA"/>
    <property type="match status" value="1"/>
</dbReference>
<feature type="coiled-coil region" evidence="14">
    <location>
        <begin position="200"/>
        <end position="227"/>
    </location>
</feature>